<dbReference type="AlphaFoldDB" id="A6KAA8"/>
<accession>A6KAA8</accession>
<evidence type="ECO:0000256" key="2">
    <source>
        <dbReference type="SAM" id="MobiDB-lite"/>
    </source>
</evidence>
<feature type="region of interest" description="Disordered" evidence="2">
    <location>
        <begin position="111"/>
        <end position="138"/>
    </location>
</feature>
<dbReference type="PROSITE" id="PS51978">
    <property type="entry name" value="PBC"/>
    <property type="match status" value="1"/>
</dbReference>
<dbReference type="EMBL" id="CH474031">
    <property type="protein sequence ID" value="EDL90628.1"/>
    <property type="molecule type" value="Genomic_DNA"/>
</dbReference>
<evidence type="ECO:0000313" key="5">
    <source>
        <dbReference type="Proteomes" id="UP000234681"/>
    </source>
</evidence>
<keyword evidence="4" id="KW-0675">Receptor</keyword>
<dbReference type="Pfam" id="PF03792">
    <property type="entry name" value="PBC"/>
    <property type="match status" value="1"/>
</dbReference>
<dbReference type="Proteomes" id="UP000234681">
    <property type="component" value="Chromosome 16"/>
</dbReference>
<dbReference type="GO" id="GO:0003700">
    <property type="term" value="F:DNA-binding transcription factor activity"/>
    <property type="evidence" value="ECO:0007669"/>
    <property type="project" value="InterPro"/>
</dbReference>
<feature type="region of interest" description="Disordered" evidence="2">
    <location>
        <begin position="1"/>
        <end position="26"/>
    </location>
</feature>
<gene>
    <name evidence="4" type="primary">Edg4_predicted</name>
    <name evidence="4" type="ORF">rCG_38653</name>
</gene>
<organism evidence="4 5">
    <name type="scientific">Rattus norvegicus</name>
    <name type="common">Rat</name>
    <dbReference type="NCBI Taxonomy" id="10116"/>
    <lineage>
        <taxon>Eukaryota</taxon>
        <taxon>Metazoa</taxon>
        <taxon>Chordata</taxon>
        <taxon>Craniata</taxon>
        <taxon>Vertebrata</taxon>
        <taxon>Euteleostomi</taxon>
        <taxon>Mammalia</taxon>
        <taxon>Eutheria</taxon>
        <taxon>Euarchontoglires</taxon>
        <taxon>Glires</taxon>
        <taxon>Rodentia</taxon>
        <taxon>Myomorpha</taxon>
        <taxon>Muroidea</taxon>
        <taxon>Muridae</taxon>
        <taxon>Murinae</taxon>
        <taxon>Rattus</taxon>
    </lineage>
</organism>
<feature type="compositionally biased region" description="Polar residues" evidence="2">
    <location>
        <begin position="114"/>
        <end position="138"/>
    </location>
</feature>
<reference evidence="4 5" key="1">
    <citation type="submission" date="2005-09" db="EMBL/GenBank/DDBJ databases">
        <authorList>
            <person name="Mural R.J."/>
            <person name="Li P.W."/>
            <person name="Adams M.D."/>
            <person name="Amanatides P.G."/>
            <person name="Baden-Tillson H."/>
            <person name="Barnstead M."/>
            <person name="Chin S.H."/>
            <person name="Dew I."/>
            <person name="Evans C.A."/>
            <person name="Ferriera S."/>
            <person name="Flanigan M."/>
            <person name="Fosler C."/>
            <person name="Glodek A."/>
            <person name="Gu Z."/>
            <person name="Holt R.A."/>
            <person name="Jennings D."/>
            <person name="Kraft C.L."/>
            <person name="Lu F."/>
            <person name="Nguyen T."/>
            <person name="Nusskern D.R."/>
            <person name="Pfannkoch C.M."/>
            <person name="Sitter C."/>
            <person name="Sutton G.G."/>
            <person name="Venter J.C."/>
            <person name="Wang Z."/>
            <person name="Woodage T."/>
            <person name="Zheng X.H."/>
            <person name="Zhong F."/>
        </authorList>
    </citation>
    <scope>NUCLEOTIDE SEQUENCE [LARGE SCALE GENOMIC DNA]</scope>
    <source>
        <strain>BN</strain>
        <strain evidence="5">Sprague-Dawley</strain>
    </source>
</reference>
<name>A6KAA8_RAT</name>
<proteinExistence type="predicted"/>
<evidence type="ECO:0000259" key="3">
    <source>
        <dbReference type="PROSITE" id="PS51978"/>
    </source>
</evidence>
<dbReference type="GO" id="GO:0005634">
    <property type="term" value="C:nucleus"/>
    <property type="evidence" value="ECO:0007669"/>
    <property type="project" value="UniProtKB-SubCell"/>
</dbReference>
<comment type="subcellular location">
    <subcellularLocation>
        <location evidence="1">Nucleus</location>
    </subcellularLocation>
</comment>
<dbReference type="InterPro" id="IPR005542">
    <property type="entry name" value="PBX_PBC_dom"/>
</dbReference>
<feature type="domain" description="PBC" evidence="3">
    <location>
        <begin position="22"/>
        <end position="138"/>
    </location>
</feature>
<sequence>MAAPLRPVPPQPAPRRSPPTAPLGHDTSDVLQQIMAITDQSLDEAQARKHALNCHRMKSALFSVLSEIKGKTDSCGPFPLTSGSDMVLTLRTLAFLQPPPGGVCLQPLAHGSWQRATTSQPSSSPAGDSGSFNSDASD</sequence>
<protein>
    <submittedName>
        <fullName evidence="4">Endothelial differentiation, lysophosphatidic acid G-protein-coupled receptor 4 (Predicted), isoform CRA_e</fullName>
    </submittedName>
</protein>
<evidence type="ECO:0000313" key="4">
    <source>
        <dbReference type="EMBL" id="EDL90628.1"/>
    </source>
</evidence>
<evidence type="ECO:0000256" key="1">
    <source>
        <dbReference type="ARBA" id="ARBA00004123"/>
    </source>
</evidence>
<feature type="compositionally biased region" description="Pro residues" evidence="2">
    <location>
        <begin position="1"/>
        <end position="21"/>
    </location>
</feature>